<dbReference type="SMART" id="SM00418">
    <property type="entry name" value="HTH_ARSR"/>
    <property type="match status" value="1"/>
</dbReference>
<evidence type="ECO:0000256" key="3">
    <source>
        <dbReference type="ARBA" id="ARBA00023163"/>
    </source>
</evidence>
<dbReference type="InterPro" id="IPR001845">
    <property type="entry name" value="HTH_ArsR_DNA-bd_dom"/>
</dbReference>
<dbReference type="PANTHER" id="PTHR43132:SF6">
    <property type="entry name" value="HTH-TYPE TRANSCRIPTIONAL REPRESSOR CZRA"/>
    <property type="match status" value="1"/>
</dbReference>
<name>A0A859DRJ3_9FIRM</name>
<dbReference type="CDD" id="cd00090">
    <property type="entry name" value="HTH_ARSR"/>
    <property type="match status" value="1"/>
</dbReference>
<dbReference type="InterPro" id="IPR051011">
    <property type="entry name" value="Metal_resp_trans_reg"/>
</dbReference>
<keyword evidence="9" id="KW-1185">Reference proteome</keyword>
<dbReference type="GO" id="GO:0003700">
    <property type="term" value="F:DNA-binding transcription factor activity"/>
    <property type="evidence" value="ECO:0007669"/>
    <property type="project" value="InterPro"/>
</dbReference>
<dbReference type="Proteomes" id="UP000501316">
    <property type="component" value="Chromosome"/>
</dbReference>
<dbReference type="Gene3D" id="1.10.10.10">
    <property type="entry name" value="Winged helix-like DNA-binding domain superfamily/Winged helix DNA-binding domain"/>
    <property type="match status" value="1"/>
</dbReference>
<dbReference type="InterPro" id="IPR011991">
    <property type="entry name" value="ArsR-like_HTH"/>
</dbReference>
<keyword evidence="3" id="KW-0804">Transcription</keyword>
<organism evidence="6 8">
    <name type="scientific">Caproicibacterium lactatifermentans</name>
    <dbReference type="NCBI Taxonomy" id="2666138"/>
    <lineage>
        <taxon>Bacteria</taxon>
        <taxon>Bacillati</taxon>
        <taxon>Bacillota</taxon>
        <taxon>Clostridia</taxon>
        <taxon>Eubacteriales</taxon>
        <taxon>Oscillospiraceae</taxon>
        <taxon>Caproicibacterium</taxon>
    </lineage>
</organism>
<evidence type="ECO:0000313" key="6">
    <source>
        <dbReference type="EMBL" id="QKN24075.1"/>
    </source>
</evidence>
<keyword evidence="2" id="KW-0238">DNA-binding</keyword>
<gene>
    <name evidence="6" type="ORF">GJQ69_06015</name>
    <name evidence="7" type="ORF">GKP14_07525</name>
</gene>
<dbReference type="KEGG" id="clf:GJQ69_06015"/>
<dbReference type="EMBL" id="CP046161">
    <property type="protein sequence ID" value="QKO30857.1"/>
    <property type="molecule type" value="Genomic_DNA"/>
</dbReference>
<dbReference type="InterPro" id="IPR036388">
    <property type="entry name" value="WH-like_DNA-bd_sf"/>
</dbReference>
<dbReference type="EMBL" id="CP046051">
    <property type="protein sequence ID" value="QKN24075.1"/>
    <property type="molecule type" value="Genomic_DNA"/>
</dbReference>
<dbReference type="InterPro" id="IPR036390">
    <property type="entry name" value="WH_DNA-bd_sf"/>
</dbReference>
<evidence type="ECO:0000256" key="1">
    <source>
        <dbReference type="ARBA" id="ARBA00023015"/>
    </source>
</evidence>
<dbReference type="Pfam" id="PF01022">
    <property type="entry name" value="HTH_5"/>
    <property type="match status" value="1"/>
</dbReference>
<dbReference type="PANTHER" id="PTHR43132">
    <property type="entry name" value="ARSENICAL RESISTANCE OPERON REPRESSOR ARSR-RELATED"/>
    <property type="match status" value="1"/>
</dbReference>
<dbReference type="Proteomes" id="UP000509623">
    <property type="component" value="Chromosome"/>
</dbReference>
<reference evidence="7" key="3">
    <citation type="journal article" date="2022" name="Int. J. Syst. Evol. Microbiol.">
        <title>Caproicibacterium lactatifermentans sp. nov., isolated from pit clay used for the production of Chinese strong aroma-type liquor.</title>
        <authorList>
            <person name="Wang H."/>
            <person name="Gu Y."/>
            <person name="Zhao D."/>
            <person name="Qiao Z."/>
            <person name="Zheng J."/>
            <person name="Gao J."/>
            <person name="Ren C."/>
            <person name="Xu Y."/>
        </authorList>
    </citation>
    <scope>NUCLEOTIDE SEQUENCE</scope>
    <source>
        <strain evidence="7">JNU-WLY1368</strain>
    </source>
</reference>
<dbReference type="PROSITE" id="PS50987">
    <property type="entry name" value="HTH_ARSR_2"/>
    <property type="match status" value="1"/>
</dbReference>
<dbReference type="PROSITE" id="PS00846">
    <property type="entry name" value="HTH_ARSR_1"/>
    <property type="match status" value="1"/>
</dbReference>
<proteinExistence type="predicted"/>
<dbReference type="NCBIfam" id="NF033788">
    <property type="entry name" value="HTH_metalloreg"/>
    <property type="match status" value="1"/>
</dbReference>
<dbReference type="PRINTS" id="PR00778">
    <property type="entry name" value="HTHARSR"/>
</dbReference>
<keyword evidence="4" id="KW-0105">Cadmium resistance</keyword>
<evidence type="ECO:0000313" key="8">
    <source>
        <dbReference type="Proteomes" id="UP000501316"/>
    </source>
</evidence>
<accession>A0A859DRJ3</accession>
<dbReference type="GO" id="GO:0003677">
    <property type="term" value="F:DNA binding"/>
    <property type="evidence" value="ECO:0007669"/>
    <property type="project" value="UniProtKB-KW"/>
</dbReference>
<evidence type="ECO:0000313" key="9">
    <source>
        <dbReference type="Proteomes" id="UP000509623"/>
    </source>
</evidence>
<evidence type="ECO:0000256" key="4">
    <source>
        <dbReference type="ARBA" id="ARBA00043263"/>
    </source>
</evidence>
<evidence type="ECO:0000313" key="7">
    <source>
        <dbReference type="EMBL" id="QKO30857.1"/>
    </source>
</evidence>
<keyword evidence="1" id="KW-0805">Transcription regulation</keyword>
<protein>
    <submittedName>
        <fullName evidence="6">Metalloregulator ArsR/SmtB family transcription factor</fullName>
    </submittedName>
</protein>
<sequence length="126" mass="14544">MSENQENMTDQENAMCDITIVHQDILDKVKKEITDDDTLYNMAGIFKVLSDPTRLKIINALMLSEMCVCDISALLNMSKPAISHHLKSLRQTHLIKYRRDGKIAYYSLNDAHIKMMFDLCITHIKK</sequence>
<reference evidence="7" key="2">
    <citation type="journal article" date="2021" name="Appl. Environ. Microbiol.">
        <title>Adaptability of a Caproate-Producing Bacterium Contributes to Its Dominance in an Anaerobic Fermentation System.</title>
        <authorList>
            <person name="Wang H."/>
            <person name="Gu Y."/>
            <person name="Zhou W."/>
            <person name="Zhao D."/>
            <person name="Qiao Z."/>
            <person name="Zheng J."/>
            <person name="Gao J."/>
            <person name="Chen X."/>
            <person name="Ren C."/>
            <person name="Xu Y."/>
        </authorList>
    </citation>
    <scope>NUCLEOTIDE SEQUENCE</scope>
    <source>
        <strain evidence="7">JNU-WLY1368</strain>
    </source>
</reference>
<dbReference type="RefSeq" id="WP_066648661.1">
    <property type="nucleotide sequence ID" value="NZ_CP046051.1"/>
</dbReference>
<evidence type="ECO:0000259" key="5">
    <source>
        <dbReference type="PROSITE" id="PS50987"/>
    </source>
</evidence>
<dbReference type="GO" id="GO:0046686">
    <property type="term" value="P:response to cadmium ion"/>
    <property type="evidence" value="ECO:0007669"/>
    <property type="project" value="UniProtKB-KW"/>
</dbReference>
<dbReference type="InterPro" id="IPR018334">
    <property type="entry name" value="ArsR_HTH"/>
</dbReference>
<reference evidence="8 9" key="1">
    <citation type="submission" date="2019-11" db="EMBL/GenBank/DDBJ databases">
        <authorList>
            <person name="Ren C."/>
            <person name="Wang H."/>
            <person name="Xu Y."/>
        </authorList>
    </citation>
    <scope>NUCLEOTIDE SEQUENCE [LARGE SCALE GENOMIC DNA]</scope>
    <source>
        <strain evidence="9">JNU-WLY1368</strain>
        <strain evidence="6 8">LBM 19010</strain>
    </source>
</reference>
<dbReference type="SUPFAM" id="SSF46785">
    <property type="entry name" value="Winged helix' DNA-binding domain"/>
    <property type="match status" value="1"/>
</dbReference>
<dbReference type="AlphaFoldDB" id="A0A859DRJ3"/>
<evidence type="ECO:0000256" key="2">
    <source>
        <dbReference type="ARBA" id="ARBA00023125"/>
    </source>
</evidence>
<feature type="domain" description="HTH arsR-type" evidence="5">
    <location>
        <begin position="34"/>
        <end position="126"/>
    </location>
</feature>